<gene>
    <name evidence="4" type="ORF">AUR04nite_19210</name>
</gene>
<dbReference type="Gene3D" id="3.40.50.720">
    <property type="entry name" value="NAD(P)-binding Rossmann-like Domain"/>
    <property type="match status" value="1"/>
</dbReference>
<dbReference type="FunFam" id="3.40.50.720:FF:000047">
    <property type="entry name" value="NADP-dependent L-serine/L-allo-threonine dehydrogenase"/>
    <property type="match status" value="1"/>
</dbReference>
<dbReference type="SUPFAM" id="SSF51735">
    <property type="entry name" value="NAD(P)-binding Rossmann-fold domains"/>
    <property type="match status" value="1"/>
</dbReference>
<dbReference type="PRINTS" id="PR00081">
    <property type="entry name" value="GDHRDH"/>
</dbReference>
<dbReference type="PANTHER" id="PTHR42901">
    <property type="entry name" value="ALCOHOL DEHYDROGENASE"/>
    <property type="match status" value="1"/>
</dbReference>
<dbReference type="InterPro" id="IPR002347">
    <property type="entry name" value="SDR_fam"/>
</dbReference>
<dbReference type="EMBL" id="BJNY01000010">
    <property type="protein sequence ID" value="GED06389.1"/>
    <property type="molecule type" value="Genomic_DNA"/>
</dbReference>
<keyword evidence="2" id="KW-0560">Oxidoreductase</keyword>
<dbReference type="AlphaFoldDB" id="A0A4Y4DM19"/>
<sequence>MTDFENLAPTRSALVTGASSGIGQATVRALRAEGWTVFAVARRAERLEALAAETGAIAVAADVSVQEQVDELVQTVAAHGGVDTLVNVAGGARGTEYWADAVDENWEFMWQANVMGTMRLTRALLPRLREVQGTVMNVTSTAALASYEGGSGYNAAKAAQSAMTAALRLEEVGNGVRVMELLPGLVHTEEFSLRRLGSQDAADKVYDGVKDPLLAEDVAEVIRYAVSSPNHVNFDQIVLRPQAQAANHKLIREAK</sequence>
<dbReference type="Pfam" id="PF00106">
    <property type="entry name" value="adh_short"/>
    <property type="match status" value="1"/>
</dbReference>
<dbReference type="PANTHER" id="PTHR42901:SF1">
    <property type="entry name" value="ALCOHOL DEHYDROGENASE"/>
    <property type="match status" value="1"/>
</dbReference>
<evidence type="ECO:0000256" key="2">
    <source>
        <dbReference type="ARBA" id="ARBA00023002"/>
    </source>
</evidence>
<dbReference type="OrthoDB" id="9775296at2"/>
<organism evidence="4 5">
    <name type="scientific">Glutamicibacter uratoxydans</name>
    <name type="common">Arthrobacter uratoxydans</name>
    <dbReference type="NCBI Taxonomy" id="43667"/>
    <lineage>
        <taxon>Bacteria</taxon>
        <taxon>Bacillati</taxon>
        <taxon>Actinomycetota</taxon>
        <taxon>Actinomycetes</taxon>
        <taxon>Micrococcales</taxon>
        <taxon>Micrococcaceae</taxon>
        <taxon>Glutamicibacter</taxon>
    </lineage>
</organism>
<comment type="caution">
    <text evidence="4">The sequence shown here is derived from an EMBL/GenBank/DDBJ whole genome shotgun (WGS) entry which is preliminary data.</text>
</comment>
<reference evidence="4 5" key="1">
    <citation type="submission" date="2019-06" db="EMBL/GenBank/DDBJ databases">
        <title>Whole genome shotgun sequence of Glutamicibacter uratoxydans NBRC 15515.</title>
        <authorList>
            <person name="Hosoyama A."/>
            <person name="Uohara A."/>
            <person name="Ohji S."/>
            <person name="Ichikawa N."/>
        </authorList>
    </citation>
    <scope>NUCLEOTIDE SEQUENCE [LARGE SCALE GENOMIC DNA]</scope>
    <source>
        <strain evidence="4 5">NBRC 15515</strain>
    </source>
</reference>
<dbReference type="InterPro" id="IPR036291">
    <property type="entry name" value="NAD(P)-bd_dom_sf"/>
</dbReference>
<evidence type="ECO:0000313" key="4">
    <source>
        <dbReference type="EMBL" id="GED06389.1"/>
    </source>
</evidence>
<evidence type="ECO:0000256" key="3">
    <source>
        <dbReference type="RuleBase" id="RU000363"/>
    </source>
</evidence>
<evidence type="ECO:0000313" key="5">
    <source>
        <dbReference type="Proteomes" id="UP000316612"/>
    </source>
</evidence>
<dbReference type="RefSeq" id="WP_141364401.1">
    <property type="nucleotide sequence ID" value="NZ_BAAAJL010000010.1"/>
</dbReference>
<dbReference type="GO" id="GO:0016616">
    <property type="term" value="F:oxidoreductase activity, acting on the CH-OH group of donors, NAD or NADP as acceptor"/>
    <property type="evidence" value="ECO:0007669"/>
    <property type="project" value="UniProtKB-ARBA"/>
</dbReference>
<keyword evidence="5" id="KW-1185">Reference proteome</keyword>
<dbReference type="Proteomes" id="UP000316612">
    <property type="component" value="Unassembled WGS sequence"/>
</dbReference>
<protein>
    <submittedName>
        <fullName evidence="4">Oxidoreductase</fullName>
    </submittedName>
</protein>
<name>A0A4Y4DM19_GLUUR</name>
<evidence type="ECO:0000256" key="1">
    <source>
        <dbReference type="ARBA" id="ARBA00006484"/>
    </source>
</evidence>
<comment type="similarity">
    <text evidence="1 3">Belongs to the short-chain dehydrogenases/reductases (SDR) family.</text>
</comment>
<dbReference type="PRINTS" id="PR00080">
    <property type="entry name" value="SDRFAMILY"/>
</dbReference>
<accession>A0A4Y4DM19</accession>
<proteinExistence type="inferred from homology"/>